<name>A0AAV3UGV6_9EURY</name>
<feature type="domain" description="HTH bat-type" evidence="3">
    <location>
        <begin position="169"/>
        <end position="220"/>
    </location>
</feature>
<evidence type="ECO:0000313" key="4">
    <source>
        <dbReference type="EMBL" id="GAA5049380.1"/>
    </source>
</evidence>
<dbReference type="GeneID" id="68615972"/>
<dbReference type="AlphaFoldDB" id="A0AAV3UGV6"/>
<evidence type="ECO:0000313" key="5">
    <source>
        <dbReference type="Proteomes" id="UP001501729"/>
    </source>
</evidence>
<evidence type="ECO:0000256" key="2">
    <source>
        <dbReference type="ARBA" id="ARBA00023163"/>
    </source>
</evidence>
<protein>
    <recommendedName>
        <fullName evidence="3">HTH bat-type domain-containing protein</fullName>
    </recommendedName>
</protein>
<dbReference type="PANTHER" id="PTHR34236">
    <property type="entry name" value="DIMETHYL SULFOXIDE REDUCTASE TRANSCRIPTIONAL ACTIVATOR"/>
    <property type="match status" value="1"/>
</dbReference>
<sequence length="239" mass="27085">MWEALLAIRHYGCPISDTSAEIPGIHVQNLSKAEIRGHRAKRLIRLRGKKAEINRFEMTFREHNFVKSFRRISEGESGQAYFTSEIEYNSDNPSILNLIGSHGCYRDSTVSVQRGIEHWGVYIERKESLYNLIEKIGTLDNDLDLRKCINMGTISDAPPMDSTAILTRLTSRQQEAFETAYALGYYENGSGIIMDDLGEAMDVHPSTAWEHLKKAENTILSESGQRFFGGDEPIEQLIP</sequence>
<organism evidence="4 5">
    <name type="scientific">Haladaptatus pallidirubidus</name>
    <dbReference type="NCBI Taxonomy" id="1008152"/>
    <lineage>
        <taxon>Archaea</taxon>
        <taxon>Methanobacteriati</taxon>
        <taxon>Methanobacteriota</taxon>
        <taxon>Stenosarchaea group</taxon>
        <taxon>Halobacteria</taxon>
        <taxon>Halobacteriales</taxon>
        <taxon>Haladaptataceae</taxon>
        <taxon>Haladaptatus</taxon>
    </lineage>
</organism>
<evidence type="ECO:0000259" key="3">
    <source>
        <dbReference type="Pfam" id="PF04967"/>
    </source>
</evidence>
<accession>A0AAV3UGV6</accession>
<dbReference type="PANTHER" id="PTHR34236:SF1">
    <property type="entry name" value="DIMETHYL SULFOXIDE REDUCTASE TRANSCRIPTIONAL ACTIVATOR"/>
    <property type="match status" value="1"/>
</dbReference>
<keyword evidence="5" id="KW-1185">Reference proteome</keyword>
<dbReference type="Pfam" id="PF04967">
    <property type="entry name" value="HTH_10"/>
    <property type="match status" value="1"/>
</dbReference>
<comment type="caution">
    <text evidence="4">The sequence shown here is derived from an EMBL/GenBank/DDBJ whole genome shotgun (WGS) entry which is preliminary data.</text>
</comment>
<gene>
    <name evidence="4" type="ORF">GCM10025751_22130</name>
</gene>
<keyword evidence="2" id="KW-0804">Transcription</keyword>
<evidence type="ECO:0000256" key="1">
    <source>
        <dbReference type="ARBA" id="ARBA00023015"/>
    </source>
</evidence>
<dbReference type="Proteomes" id="UP001501729">
    <property type="component" value="Unassembled WGS sequence"/>
</dbReference>
<dbReference type="EMBL" id="BAABKX010000004">
    <property type="protein sequence ID" value="GAA5049380.1"/>
    <property type="molecule type" value="Genomic_DNA"/>
</dbReference>
<dbReference type="InterPro" id="IPR007050">
    <property type="entry name" value="HTH_bacterioopsin"/>
</dbReference>
<keyword evidence="1" id="KW-0805">Transcription regulation</keyword>
<dbReference type="RefSeq" id="WP_227777261.1">
    <property type="nucleotide sequence ID" value="NZ_BAABKX010000004.1"/>
</dbReference>
<reference evidence="4 5" key="1">
    <citation type="journal article" date="2019" name="Int. J. Syst. Evol. Microbiol.">
        <title>The Global Catalogue of Microorganisms (GCM) 10K type strain sequencing project: providing services to taxonomists for standard genome sequencing and annotation.</title>
        <authorList>
            <consortium name="The Broad Institute Genomics Platform"/>
            <consortium name="The Broad Institute Genome Sequencing Center for Infectious Disease"/>
            <person name="Wu L."/>
            <person name="Ma J."/>
        </authorList>
    </citation>
    <scope>NUCLEOTIDE SEQUENCE [LARGE SCALE GENOMIC DNA]</scope>
    <source>
        <strain evidence="4 5">JCM 17504</strain>
    </source>
</reference>
<proteinExistence type="predicted"/>